<accession>A0A8T7M860</accession>
<dbReference type="InterPro" id="IPR002109">
    <property type="entry name" value="Glutaredoxin"/>
</dbReference>
<dbReference type="Proteomes" id="UP001431572">
    <property type="component" value="Chromosome 2"/>
</dbReference>
<dbReference type="Gene3D" id="3.40.30.10">
    <property type="entry name" value="Glutaredoxin"/>
    <property type="match status" value="1"/>
</dbReference>
<dbReference type="EMBL" id="CP128400">
    <property type="protein sequence ID" value="WJW68272.1"/>
    <property type="molecule type" value="Genomic_DNA"/>
</dbReference>
<dbReference type="InterPro" id="IPR051548">
    <property type="entry name" value="Grx-like_ET"/>
</dbReference>
<evidence type="ECO:0000313" key="2">
    <source>
        <dbReference type="EMBL" id="NWJ48338.1"/>
    </source>
</evidence>
<dbReference type="Proteomes" id="UP000521676">
    <property type="component" value="Unassembled WGS sequence"/>
</dbReference>
<evidence type="ECO:0000259" key="1">
    <source>
        <dbReference type="Pfam" id="PF00462"/>
    </source>
</evidence>
<protein>
    <submittedName>
        <fullName evidence="2">NrdH-redoxin</fullName>
    </submittedName>
</protein>
<name>A0A8T7M860_9CHLR</name>
<gene>
    <name evidence="2" type="ORF">HXX08_20980</name>
    <name evidence="3" type="ORF">OZ401_003879</name>
</gene>
<dbReference type="PANTHER" id="PTHR34386">
    <property type="entry name" value="GLUTAREDOXIN"/>
    <property type="match status" value="1"/>
</dbReference>
<dbReference type="PANTHER" id="PTHR34386:SF1">
    <property type="entry name" value="GLUTAREDOXIN-LIKE PROTEIN NRDH"/>
    <property type="match status" value="1"/>
</dbReference>
<dbReference type="RefSeq" id="WP_341470176.1">
    <property type="nucleotide sequence ID" value="NZ_CP128400.1"/>
</dbReference>
<evidence type="ECO:0000313" key="4">
    <source>
        <dbReference type="Proteomes" id="UP000521676"/>
    </source>
</evidence>
<dbReference type="Pfam" id="PF00462">
    <property type="entry name" value="Glutaredoxin"/>
    <property type="match status" value="1"/>
</dbReference>
<evidence type="ECO:0000313" key="3">
    <source>
        <dbReference type="EMBL" id="WJW68272.1"/>
    </source>
</evidence>
<organism evidence="2 4">
    <name type="scientific">Candidatus Chlorohelix allophototropha</name>
    <dbReference type="NCBI Taxonomy" id="3003348"/>
    <lineage>
        <taxon>Bacteria</taxon>
        <taxon>Bacillati</taxon>
        <taxon>Chloroflexota</taxon>
        <taxon>Chloroflexia</taxon>
        <taxon>Candidatus Chloroheliales</taxon>
        <taxon>Candidatus Chloroheliaceae</taxon>
        <taxon>Candidatus Chlorohelix</taxon>
    </lineage>
</organism>
<proteinExistence type="predicted"/>
<dbReference type="SUPFAM" id="SSF52833">
    <property type="entry name" value="Thioredoxin-like"/>
    <property type="match status" value="1"/>
</dbReference>
<feature type="domain" description="Glutaredoxin" evidence="1">
    <location>
        <begin position="7"/>
        <end position="62"/>
    </location>
</feature>
<dbReference type="InterPro" id="IPR036249">
    <property type="entry name" value="Thioredoxin-like_sf"/>
</dbReference>
<dbReference type="GO" id="GO:0009055">
    <property type="term" value="F:electron transfer activity"/>
    <property type="evidence" value="ECO:0007669"/>
    <property type="project" value="TreeGrafter"/>
</dbReference>
<dbReference type="GO" id="GO:0045454">
    <property type="term" value="P:cell redox homeostasis"/>
    <property type="evidence" value="ECO:0007669"/>
    <property type="project" value="TreeGrafter"/>
</dbReference>
<dbReference type="AlphaFoldDB" id="A0A8T7M860"/>
<evidence type="ECO:0000313" key="5">
    <source>
        <dbReference type="Proteomes" id="UP001431572"/>
    </source>
</evidence>
<reference evidence="3" key="2">
    <citation type="journal article" date="2024" name="Nature">
        <title>Anoxygenic phototroph of the Chloroflexota uses a type I reaction centre.</title>
        <authorList>
            <person name="Tsuji J.M."/>
            <person name="Shaw N.A."/>
            <person name="Nagashima S."/>
            <person name="Venkiteswaran J.J."/>
            <person name="Schiff S.L."/>
            <person name="Watanabe T."/>
            <person name="Fukui M."/>
            <person name="Hanada S."/>
            <person name="Tank M."/>
            <person name="Neufeld J.D."/>
        </authorList>
    </citation>
    <scope>NUCLEOTIDE SEQUENCE</scope>
    <source>
        <strain evidence="3">L227-S17</strain>
    </source>
</reference>
<dbReference type="CDD" id="cd02976">
    <property type="entry name" value="NrdH"/>
    <property type="match status" value="1"/>
</dbReference>
<dbReference type="PROSITE" id="PS51354">
    <property type="entry name" value="GLUTAREDOXIN_2"/>
    <property type="match status" value="1"/>
</dbReference>
<keyword evidence="5" id="KW-1185">Reference proteome</keyword>
<reference evidence="2 4" key="1">
    <citation type="submission" date="2020-06" db="EMBL/GenBank/DDBJ databases">
        <title>Anoxygenic phototrophic Chloroflexota member uses a Type I reaction center.</title>
        <authorList>
            <person name="Tsuji J.M."/>
            <person name="Shaw N.A."/>
            <person name="Nagashima S."/>
            <person name="Venkiteswaran J."/>
            <person name="Schiff S.L."/>
            <person name="Hanada S."/>
            <person name="Tank M."/>
            <person name="Neufeld J.D."/>
        </authorList>
    </citation>
    <scope>NUCLEOTIDE SEQUENCE [LARGE SCALE GENOMIC DNA]</scope>
    <source>
        <strain evidence="2">L227-S17</strain>
    </source>
</reference>
<sequence length="86" mass="9614">MNSNDKVLLYGAMWCGDCRRSKKFLDERQVAYSWIDVESDETAMQEMQQLNGGRQSIPTILLPDGKILIEPTNRDLAVALGLGKVA</sequence>
<dbReference type="EMBL" id="JACATZ010000003">
    <property type="protein sequence ID" value="NWJ48338.1"/>
    <property type="molecule type" value="Genomic_DNA"/>
</dbReference>